<dbReference type="Gene3D" id="3.10.450.50">
    <property type="match status" value="1"/>
</dbReference>
<dbReference type="RefSeq" id="WP_355089042.1">
    <property type="nucleotide sequence ID" value="NZ_JBEXKW010000051.1"/>
</dbReference>
<organism evidence="1 2">
    <name type="scientific">Nocardia aurea</name>
    <dbReference type="NCBI Taxonomy" id="2144174"/>
    <lineage>
        <taxon>Bacteria</taxon>
        <taxon>Bacillati</taxon>
        <taxon>Actinomycetota</taxon>
        <taxon>Actinomycetes</taxon>
        <taxon>Mycobacteriales</taxon>
        <taxon>Nocardiaceae</taxon>
        <taxon>Nocardia</taxon>
    </lineage>
</organism>
<evidence type="ECO:0000313" key="2">
    <source>
        <dbReference type="Proteomes" id="UP001551695"/>
    </source>
</evidence>
<keyword evidence="2" id="KW-1185">Reference proteome</keyword>
<comment type="caution">
    <text evidence="1">The sequence shown here is derived from an EMBL/GenBank/DDBJ whole genome shotgun (WGS) entry which is preliminary data.</text>
</comment>
<dbReference type="EMBL" id="JBFAKC010000002">
    <property type="protein sequence ID" value="MEV0706950.1"/>
    <property type="molecule type" value="Genomic_DNA"/>
</dbReference>
<accession>A0ABV3FNH0</accession>
<gene>
    <name evidence="1" type="ORF">AB0I48_05240</name>
</gene>
<sequence>MDPDAVTGVQRRVQQAWSTQRWDDWADTCAQDYLFDTGIGYRMNQEETLRWSRAWFFAFPDYTEEVGHVHATRSSVVYELVGRATATGAFVLDGKVLLPATGNPFELSYAKVLELDEWGMVTRDRQYLNQASLLLQLGLG</sequence>
<reference evidence="1 2" key="1">
    <citation type="submission" date="2024-06" db="EMBL/GenBank/DDBJ databases">
        <title>The Natural Products Discovery Center: Release of the First 8490 Sequenced Strains for Exploring Actinobacteria Biosynthetic Diversity.</title>
        <authorList>
            <person name="Kalkreuter E."/>
            <person name="Kautsar S.A."/>
            <person name="Yang D."/>
            <person name="Bader C.D."/>
            <person name="Teijaro C.N."/>
            <person name="Fluegel L."/>
            <person name="Davis C.M."/>
            <person name="Simpson J.R."/>
            <person name="Lauterbach L."/>
            <person name="Steele A.D."/>
            <person name="Gui C."/>
            <person name="Meng S."/>
            <person name="Li G."/>
            <person name="Viehrig K."/>
            <person name="Ye F."/>
            <person name="Su P."/>
            <person name="Kiefer A.F."/>
            <person name="Nichols A."/>
            <person name="Cepeda A.J."/>
            <person name="Yan W."/>
            <person name="Fan B."/>
            <person name="Jiang Y."/>
            <person name="Adhikari A."/>
            <person name="Zheng C.-J."/>
            <person name="Schuster L."/>
            <person name="Cowan T.M."/>
            <person name="Smanski M.J."/>
            <person name="Chevrette M.G."/>
            <person name="De Carvalho L.P.S."/>
            <person name="Shen B."/>
        </authorList>
    </citation>
    <scope>NUCLEOTIDE SEQUENCE [LARGE SCALE GENOMIC DNA]</scope>
    <source>
        <strain evidence="1 2">NPDC050403</strain>
    </source>
</reference>
<evidence type="ECO:0000313" key="1">
    <source>
        <dbReference type="EMBL" id="MEV0706950.1"/>
    </source>
</evidence>
<dbReference type="Pfam" id="PF07366">
    <property type="entry name" value="SnoaL"/>
    <property type="match status" value="1"/>
</dbReference>
<name>A0ABV3FNH0_9NOCA</name>
<dbReference type="InterPro" id="IPR032710">
    <property type="entry name" value="NTF2-like_dom_sf"/>
</dbReference>
<dbReference type="InterPro" id="IPR009959">
    <property type="entry name" value="Cyclase_SnoaL-like"/>
</dbReference>
<dbReference type="Proteomes" id="UP001551695">
    <property type="component" value="Unassembled WGS sequence"/>
</dbReference>
<proteinExistence type="predicted"/>
<protein>
    <submittedName>
        <fullName evidence="1">Ester cyclase</fullName>
    </submittedName>
</protein>
<dbReference type="SUPFAM" id="SSF54427">
    <property type="entry name" value="NTF2-like"/>
    <property type="match status" value="1"/>
</dbReference>